<reference evidence="1 2" key="1">
    <citation type="submission" date="2019-02" db="EMBL/GenBank/DDBJ databases">
        <title>Arundinibacter roseus gen. nov., sp. nov., a new member of the family Cytophagaceae.</title>
        <authorList>
            <person name="Szuroczki S."/>
            <person name="Khayer B."/>
            <person name="Sproer C."/>
            <person name="Toumi M."/>
            <person name="Szabo A."/>
            <person name="Felfoldi T."/>
            <person name="Schumann P."/>
            <person name="Toth E."/>
        </authorList>
    </citation>
    <scope>NUCLEOTIDE SEQUENCE [LARGE SCALE GENOMIC DNA]</scope>
    <source>
        <strain evidence="1 2">DMA-k-7a</strain>
    </source>
</reference>
<organism evidence="1 2">
    <name type="scientific">Arundinibacter roseus</name>
    <dbReference type="NCBI Taxonomy" id="2070510"/>
    <lineage>
        <taxon>Bacteria</taxon>
        <taxon>Pseudomonadati</taxon>
        <taxon>Bacteroidota</taxon>
        <taxon>Cytophagia</taxon>
        <taxon>Cytophagales</taxon>
        <taxon>Spirosomataceae</taxon>
        <taxon>Arundinibacter</taxon>
    </lineage>
</organism>
<name>A0A4R4KFF0_9BACT</name>
<evidence type="ECO:0000313" key="1">
    <source>
        <dbReference type="EMBL" id="TDB65361.1"/>
    </source>
</evidence>
<keyword evidence="2" id="KW-1185">Reference proteome</keyword>
<evidence type="ECO:0000313" key="2">
    <source>
        <dbReference type="Proteomes" id="UP000295706"/>
    </source>
</evidence>
<dbReference type="OrthoDB" id="7107802at2"/>
<accession>A0A4R4KFF0</accession>
<gene>
    <name evidence="1" type="ORF">EZE20_11740</name>
</gene>
<protein>
    <submittedName>
        <fullName evidence="1">Uncharacterized protein</fullName>
    </submittedName>
</protein>
<dbReference type="AlphaFoldDB" id="A0A4R4KFF0"/>
<comment type="caution">
    <text evidence="1">The sequence shown here is derived from an EMBL/GenBank/DDBJ whole genome shotgun (WGS) entry which is preliminary data.</text>
</comment>
<sequence length="195" mass="23058">MTLTDKHITYESDCRQMFFGQTIRGVVYGELKYFADEEGNNINSEPYYKTKYPDIDTLDHSIYFKTDNKTIYVFWDNTFISYGLQSKLLDLTETTNDYEQKWDVSTEKKWIDCIGQKIVDFKIVWEETWTSNLDGSNKVYTTYPQTFEIKTENGKTIILSASEFKRDEENEIYPLMDNLLVTTNIDLARQLKLIE</sequence>
<dbReference type="Proteomes" id="UP000295706">
    <property type="component" value="Unassembled WGS sequence"/>
</dbReference>
<dbReference type="RefSeq" id="WP_132117765.1">
    <property type="nucleotide sequence ID" value="NZ_SMJU01000006.1"/>
</dbReference>
<proteinExistence type="predicted"/>
<dbReference type="EMBL" id="SMJU01000006">
    <property type="protein sequence ID" value="TDB65361.1"/>
    <property type="molecule type" value="Genomic_DNA"/>
</dbReference>